<proteinExistence type="predicted"/>
<dbReference type="Proteomes" id="UP001164539">
    <property type="component" value="Chromosome 5"/>
</dbReference>
<accession>A0ACC1Y3K0</accession>
<keyword evidence="2" id="KW-1185">Reference proteome</keyword>
<evidence type="ECO:0000313" key="2">
    <source>
        <dbReference type="Proteomes" id="UP001164539"/>
    </source>
</evidence>
<name>A0ACC1Y3K0_MELAZ</name>
<organism evidence="1 2">
    <name type="scientific">Melia azedarach</name>
    <name type="common">Chinaberry tree</name>
    <dbReference type="NCBI Taxonomy" id="155640"/>
    <lineage>
        <taxon>Eukaryota</taxon>
        <taxon>Viridiplantae</taxon>
        <taxon>Streptophyta</taxon>
        <taxon>Embryophyta</taxon>
        <taxon>Tracheophyta</taxon>
        <taxon>Spermatophyta</taxon>
        <taxon>Magnoliopsida</taxon>
        <taxon>eudicotyledons</taxon>
        <taxon>Gunneridae</taxon>
        <taxon>Pentapetalae</taxon>
        <taxon>rosids</taxon>
        <taxon>malvids</taxon>
        <taxon>Sapindales</taxon>
        <taxon>Meliaceae</taxon>
        <taxon>Melia</taxon>
    </lineage>
</organism>
<comment type="caution">
    <text evidence="1">The sequence shown here is derived from an EMBL/GenBank/DDBJ whole genome shotgun (WGS) entry which is preliminary data.</text>
</comment>
<sequence>MTELQKLVEAGNDVMRRVVIAEQRHMRRTNQVQGWLSRVQAVEIEVAELITDIPRNIEKSCLGGFCSKNFKSNYDFGKRVAKKLQAVATLKREENFNVVAERVAKSAVEERPIQQISLGAWNRHSMKSGTVWEKKSELLAFASKDLQIERIQETIGRKIGLFDELWKNKSLEEKAEDIFKILRKKKFVVLLDDLWNRIDLSKVGVPTPSINSLSKILFTTRSIRVCGLMEVHKKFKVECLAHEEAWKLFQMKVGTETLESHSDIPDLAQIIAKECGGLPLALITIGRAMAFKKTPQEWKDAIQVLRRSASEFPGMDEVYPLLKFSYDSLPSEKIKSCFLYCSLFPEDFNISKIDLIDCWIGEGFFDEYERGYTIIGDLLRACLLEEVNDNNVKLHDMIRDMTLWIASEVEREKEIFFVQVGARLTDAPEVGKWEGVRRMSLMENQIDKLSKIPTCSPLLTLFLCNNHLRLITAGFFQFMPSLKVLNLSGNESLRRLPSGISRLVSLQHLNLSLTVISDCNKLRNLSWLLLAPNLQTIDILRCAEMEEIFSFGQSGEVPEMMRSLNPFPRLEILVLEALPTLQSIYWNALPLSHLKEIKVNNCPQLKKLPLDSNSAKGRKVVIRGDESWWNELQWEDQATENDLGIDCCKDMEEIIKLDEAAAEAVENLILFERLQFLLLRDLENLKSIYSKPLHLPSLKEMTVKGCPKLKRLPLDCNNPLECKLIIKGKEHWWKDLQWNDQATQNNLAALQRELKKLLEARNDIRIRVTVAEQQQMRRLERVQGWLSRVQDAETEAGKLIQKGLQEVERLCLGGFCSKNCLSTYKYGKQVFKTLRVVENLRVEADFKDVAETIPENPIDERPITTTIIGLQPTFNKVWKCLTEEQAGIIGIYGMGGVGKTTLLTQINNKFLDNPNTFDVVIWAVASKDLEVEKIQESIAKKIGLFNESWKSKTLQEKALEIFKILSKKKFVLLMDDIWEEVDLSKVGLPLPSRTTTSKVVFTTREFEVCGHMEAHKCFKVECLKYEDAWRLFEEKVGSDILDSHPNIPELAETVAKECGGLPLALIVVGRAMASKKTPQEWEHAVEVLRSSASKFSGMEKRVYSRLKFSYDFLPSDKIRFCLLYCSLFSEDFHISIEDLIDYWIAEGFLDEYDGIGARNLGYSIIGNLLHACLLEEEENNCVRMHDVIRDMALWIASTFEKEKEKFLILTGVGLTEIPSIGMWKEVTRMSLMGNKIRNLSMSPACPSLQTLFLSWNDIQIVESDFFQSMPSLRVLNVSDNYSLCHLPFRFAELVSLQHLNLSFSGIERLPEELKYLVNLKCLNLEFAFNLLNIQPQLISSLKNLRVFRLFECGSRTQEEHSILSRGSELLVEELLGLEHLDVTTITIRSFRALQRFLSSPTLKSSTRSLCLKYFNDSKSLRVLSLASLSRLETLHLLECINLEELKIENTGEVKIFQEAHGFHTLHEVYISYCSKVRHMTWLIFAPNLKDIRIADCQEMEEIIRLDEVPAEVGENLIPFARLQFLILEGLRHLKSIYPNTLRFPHLKQLTIKRCRKLKKLPLDCSRAKEGKFTIKGEESWWQELQWDDEAIQSGFLPCFKSIDIDEDFE</sequence>
<reference evidence="1 2" key="1">
    <citation type="journal article" date="2023" name="Science">
        <title>Complex scaffold remodeling in plant triterpene biosynthesis.</title>
        <authorList>
            <person name="De La Pena R."/>
            <person name="Hodgson H."/>
            <person name="Liu J.C."/>
            <person name="Stephenson M.J."/>
            <person name="Martin A.C."/>
            <person name="Owen C."/>
            <person name="Harkess A."/>
            <person name="Leebens-Mack J."/>
            <person name="Jimenez L.E."/>
            <person name="Osbourn A."/>
            <person name="Sattely E.S."/>
        </authorList>
    </citation>
    <scope>NUCLEOTIDE SEQUENCE [LARGE SCALE GENOMIC DNA]</scope>
    <source>
        <strain evidence="2">cv. JPN11</strain>
        <tissue evidence="1">Leaf</tissue>
    </source>
</reference>
<protein>
    <submittedName>
        <fullName evidence="1">NBS-LRR type disease resistance protein</fullName>
    </submittedName>
</protein>
<gene>
    <name evidence="1" type="ORF">OWV82_009986</name>
</gene>
<dbReference type="EMBL" id="CM051398">
    <property type="protein sequence ID" value="KAJ4718286.1"/>
    <property type="molecule type" value="Genomic_DNA"/>
</dbReference>
<evidence type="ECO:0000313" key="1">
    <source>
        <dbReference type="EMBL" id="KAJ4718286.1"/>
    </source>
</evidence>